<dbReference type="InterPro" id="IPR050483">
    <property type="entry name" value="CoA-transferase_III_domain"/>
</dbReference>
<keyword evidence="4" id="KW-1185">Reference proteome</keyword>
<evidence type="ECO:0000313" key="3">
    <source>
        <dbReference type="EMBL" id="RNJ26255.1"/>
    </source>
</evidence>
<evidence type="ECO:0000256" key="2">
    <source>
        <dbReference type="SAM" id="MobiDB-lite"/>
    </source>
</evidence>
<protein>
    <submittedName>
        <fullName evidence="3">CoA transferase</fullName>
    </submittedName>
</protein>
<proteinExistence type="predicted"/>
<dbReference type="InterPro" id="IPR023606">
    <property type="entry name" value="CoA-Trfase_III_dom_1_sf"/>
</dbReference>
<dbReference type="PANTHER" id="PTHR48207">
    <property type="entry name" value="SUCCINATE--HYDROXYMETHYLGLUTARATE COA-TRANSFERASE"/>
    <property type="match status" value="1"/>
</dbReference>
<feature type="region of interest" description="Disordered" evidence="2">
    <location>
        <begin position="351"/>
        <end position="372"/>
    </location>
</feature>
<dbReference type="RefSeq" id="WP_123124008.1">
    <property type="nucleotide sequence ID" value="NZ_QKNW01000001.1"/>
</dbReference>
<dbReference type="Gene3D" id="3.40.50.10540">
    <property type="entry name" value="Crotonobetainyl-coa:carnitine coa-transferase, domain 1"/>
    <property type="match status" value="1"/>
</dbReference>
<accession>A0AAJ4UVU5</accession>
<dbReference type="InterPro" id="IPR044855">
    <property type="entry name" value="CoA-Trfase_III_dom3_sf"/>
</dbReference>
<dbReference type="Gene3D" id="3.30.1540.10">
    <property type="entry name" value="formyl-coa transferase, domain 3"/>
    <property type="match status" value="1"/>
</dbReference>
<evidence type="ECO:0000256" key="1">
    <source>
        <dbReference type="ARBA" id="ARBA00022679"/>
    </source>
</evidence>
<dbReference type="GO" id="GO:0008410">
    <property type="term" value="F:CoA-transferase activity"/>
    <property type="evidence" value="ECO:0007669"/>
    <property type="project" value="TreeGrafter"/>
</dbReference>
<keyword evidence="1 3" id="KW-0808">Transferase</keyword>
<sequence>MNGPLAGLRVLDLSGMIAGGFATMTLADHGADVVMVEHPEHGDPIREWPPFDGDHSLWWKALARNKRCVTLDMNSDEGTALVHELAAEADVVIENFRPGTLESWGLGPDALHETNEDLVVVRISGYGQDGPLAEQPGFGTVAEAMSGFAHVNGFPDSEPLLPPISLADLAAGQYATMGALFGVFDTLTGGTGRVVDVSLLESLFRMFPSVPEKYDRLDEVDERTGNRHPNAAPRNVYEASDGYVALSASSQPIFERVAECIGRPELIEADRFATNRKRVEHAAELDGYIEAWMQERTATEAVAALTDADAVASEIYDISDIHADAQYDAREAIVTVEDSDLGPVETHGVVPKFSGETRGVDRLGPGHGEHNDEVYLDEVGLDEDTYTSLREEGVI</sequence>
<dbReference type="InterPro" id="IPR003673">
    <property type="entry name" value="CoA-Trfase_fam_III"/>
</dbReference>
<dbReference type="AlphaFoldDB" id="A0AAJ4UVU5"/>
<reference evidence="3 4" key="1">
    <citation type="submission" date="2018-11" db="EMBL/GenBank/DDBJ databases">
        <title>Genome sequences of Natronomonas sp. CBA1133.</title>
        <authorList>
            <person name="Roh S.W."/>
            <person name="Cha I.-T."/>
        </authorList>
    </citation>
    <scope>NUCLEOTIDE SEQUENCE [LARGE SCALE GENOMIC DNA]</scope>
    <source>
        <strain evidence="3 4">CBA1133</strain>
    </source>
</reference>
<gene>
    <name evidence="3" type="ORF">Nmn1133_05905</name>
</gene>
<dbReference type="Pfam" id="PF02515">
    <property type="entry name" value="CoA_transf_3"/>
    <property type="match status" value="1"/>
</dbReference>
<dbReference type="PANTHER" id="PTHR48207:SF3">
    <property type="entry name" value="SUCCINATE--HYDROXYMETHYLGLUTARATE COA-TRANSFERASE"/>
    <property type="match status" value="1"/>
</dbReference>
<dbReference type="Proteomes" id="UP000270581">
    <property type="component" value="Unassembled WGS sequence"/>
</dbReference>
<evidence type="ECO:0000313" key="4">
    <source>
        <dbReference type="Proteomes" id="UP000270581"/>
    </source>
</evidence>
<dbReference type="SUPFAM" id="SSF89796">
    <property type="entry name" value="CoA-transferase family III (CaiB/BaiF)"/>
    <property type="match status" value="1"/>
</dbReference>
<dbReference type="EMBL" id="RJJC01000001">
    <property type="protein sequence ID" value="RNJ26255.1"/>
    <property type="molecule type" value="Genomic_DNA"/>
</dbReference>
<comment type="caution">
    <text evidence="3">The sequence shown here is derived from an EMBL/GenBank/DDBJ whole genome shotgun (WGS) entry which is preliminary data.</text>
</comment>
<organism evidence="3 4">
    <name type="scientific">Halosegnis longus</name>
    <dbReference type="NCBI Taxonomy" id="2216012"/>
    <lineage>
        <taxon>Archaea</taxon>
        <taxon>Methanobacteriati</taxon>
        <taxon>Methanobacteriota</taxon>
        <taxon>Stenosarchaea group</taxon>
        <taxon>Halobacteria</taxon>
        <taxon>Halobacteriales</taxon>
        <taxon>Natronomonadaceae</taxon>
        <taxon>Halosegnis</taxon>
    </lineage>
</organism>
<name>A0AAJ4UVU5_9EURY</name>